<evidence type="ECO:0000256" key="4">
    <source>
        <dbReference type="ARBA" id="ARBA00022679"/>
    </source>
</evidence>
<evidence type="ECO:0000256" key="5">
    <source>
        <dbReference type="ARBA" id="ARBA00022692"/>
    </source>
</evidence>
<comment type="caution">
    <text evidence="10">The sequence shown here is derived from an EMBL/GenBank/DDBJ whole genome shotgun (WGS) entry which is preliminary data.</text>
</comment>
<dbReference type="InterPro" id="IPR050297">
    <property type="entry name" value="LipidA_mod_glycosyltrf_83"/>
</dbReference>
<dbReference type="Pfam" id="PF13231">
    <property type="entry name" value="PMT_2"/>
    <property type="match status" value="1"/>
</dbReference>
<keyword evidence="2" id="KW-1003">Cell membrane</keyword>
<feature type="transmembrane region" description="Helical" evidence="8">
    <location>
        <begin position="362"/>
        <end position="381"/>
    </location>
</feature>
<comment type="subcellular location">
    <subcellularLocation>
        <location evidence="1">Cell membrane</location>
        <topology evidence="1">Multi-pass membrane protein</topology>
    </subcellularLocation>
</comment>
<dbReference type="PANTHER" id="PTHR33908">
    <property type="entry name" value="MANNOSYLTRANSFERASE YKCB-RELATED"/>
    <property type="match status" value="1"/>
</dbReference>
<evidence type="ECO:0000256" key="8">
    <source>
        <dbReference type="SAM" id="Phobius"/>
    </source>
</evidence>
<organism evidence="10 11">
    <name type="scientific">Rhizobium rhizogenes NBRC 13257</name>
    <dbReference type="NCBI Taxonomy" id="1220581"/>
    <lineage>
        <taxon>Bacteria</taxon>
        <taxon>Pseudomonadati</taxon>
        <taxon>Pseudomonadota</taxon>
        <taxon>Alphaproteobacteria</taxon>
        <taxon>Hyphomicrobiales</taxon>
        <taxon>Rhizobiaceae</taxon>
        <taxon>Rhizobium/Agrobacterium group</taxon>
        <taxon>Rhizobium</taxon>
    </lineage>
</organism>
<sequence>MEMNTGSSTQETVPPSGQTSGAGLLWKLLAILLCLKVLRPLVTQTMFFDGLIYASVARNMAEGIGSPWRPAFSQTLFPLFAEHPPFAMWLQAIAFRAFGDTAWVEKGYSLFAALLSGLIMLGIWRRLTGKDPALRSTGVLALIFTLIAGRLSWAYANNMLENTLIVFTSAAIWLVVEAYSTSRASKFASRLPYMIEAGVLTFLAIMTKGPVGLFPLAVPILFSISFGRPSVRTATIDTAMIAIAAAGMLALLLLDPEARGYADRYLHYQLFASLAGDRGGTSGGLHGLWSLFRVNFFPLLLAALILSTRLRGRHGTLATRCATPELHRQRYRNAAFLFTVGLSASLPLLVSPRLNSFYFNPSILYFATATAMISAPALLPQIRSLNKEWLRRLNLALTAGVVAAIFSVVLAVGKPGSDRIEIEDAQKIAEHICPAAGRCQPIVAACGNVADDWQLHAYLERYYHVSLKKDAELSPEEDTSFLLVSQDCPIPSPADYYEVDARLSNYRLFRHL</sequence>
<protein>
    <recommendedName>
        <fullName evidence="9">Glycosyltransferase RgtA/B/C/D-like domain-containing protein</fullName>
    </recommendedName>
</protein>
<dbReference type="GO" id="GO:0005886">
    <property type="term" value="C:plasma membrane"/>
    <property type="evidence" value="ECO:0007669"/>
    <property type="project" value="UniProtKB-SubCell"/>
</dbReference>
<dbReference type="Proteomes" id="UP000026941">
    <property type="component" value="Unassembled WGS sequence"/>
</dbReference>
<evidence type="ECO:0000313" key="11">
    <source>
        <dbReference type="Proteomes" id="UP000026941"/>
    </source>
</evidence>
<evidence type="ECO:0000256" key="3">
    <source>
        <dbReference type="ARBA" id="ARBA00022676"/>
    </source>
</evidence>
<dbReference type="GO" id="GO:0016763">
    <property type="term" value="F:pentosyltransferase activity"/>
    <property type="evidence" value="ECO:0007669"/>
    <property type="project" value="TreeGrafter"/>
</dbReference>
<evidence type="ECO:0000256" key="2">
    <source>
        <dbReference type="ARBA" id="ARBA00022475"/>
    </source>
</evidence>
<feature type="transmembrane region" description="Helical" evidence="8">
    <location>
        <begin position="160"/>
        <end position="179"/>
    </location>
</feature>
<feature type="transmembrane region" description="Helical" evidence="8">
    <location>
        <begin position="393"/>
        <end position="413"/>
    </location>
</feature>
<evidence type="ECO:0000256" key="6">
    <source>
        <dbReference type="ARBA" id="ARBA00022989"/>
    </source>
</evidence>
<name>A0AA87Q4F1_RHIRH</name>
<dbReference type="AlphaFoldDB" id="A0AA87Q4F1"/>
<feature type="domain" description="Glycosyltransferase RgtA/B/C/D-like" evidence="9">
    <location>
        <begin position="83"/>
        <end position="245"/>
    </location>
</feature>
<evidence type="ECO:0000256" key="1">
    <source>
        <dbReference type="ARBA" id="ARBA00004651"/>
    </source>
</evidence>
<keyword evidence="7 8" id="KW-0472">Membrane</keyword>
<feature type="transmembrane region" description="Helical" evidence="8">
    <location>
        <begin position="199"/>
        <end position="222"/>
    </location>
</feature>
<reference evidence="10 11" key="1">
    <citation type="submission" date="2014-05" db="EMBL/GenBank/DDBJ databases">
        <title>Whole genome shotgun sequence of Rhizobium rhizogenes NBRC 13257.</title>
        <authorList>
            <person name="Katano-Makiyama Y."/>
            <person name="Hosoyama A."/>
            <person name="Hashimoto M."/>
            <person name="Hosoyama Y."/>
            <person name="Noguchi M."/>
            <person name="Tsuchikane K."/>
            <person name="Kimura A."/>
            <person name="Ohji S."/>
            <person name="Ichikawa N."/>
            <person name="Yamazoe A."/>
            <person name="Fujita N."/>
        </authorList>
    </citation>
    <scope>NUCLEOTIDE SEQUENCE [LARGE SCALE GENOMIC DNA]</scope>
    <source>
        <strain evidence="10 11">NBRC 13257</strain>
    </source>
</reference>
<evidence type="ECO:0000256" key="7">
    <source>
        <dbReference type="ARBA" id="ARBA00023136"/>
    </source>
</evidence>
<dbReference type="InterPro" id="IPR038731">
    <property type="entry name" value="RgtA/B/C-like"/>
</dbReference>
<proteinExistence type="predicted"/>
<gene>
    <name evidence="10" type="ORF">RRH01S_06_04030</name>
</gene>
<feature type="transmembrane region" description="Helical" evidence="8">
    <location>
        <begin position="331"/>
        <end position="350"/>
    </location>
</feature>
<evidence type="ECO:0000259" key="9">
    <source>
        <dbReference type="Pfam" id="PF13231"/>
    </source>
</evidence>
<evidence type="ECO:0000313" key="10">
    <source>
        <dbReference type="EMBL" id="GAJ93782.1"/>
    </source>
</evidence>
<keyword evidence="4" id="KW-0808">Transferase</keyword>
<keyword evidence="3" id="KW-0328">Glycosyltransferase</keyword>
<feature type="transmembrane region" description="Helical" evidence="8">
    <location>
        <begin position="234"/>
        <end position="254"/>
    </location>
</feature>
<dbReference type="PANTHER" id="PTHR33908:SF11">
    <property type="entry name" value="MEMBRANE PROTEIN"/>
    <property type="match status" value="1"/>
</dbReference>
<keyword evidence="5 8" id="KW-0812">Transmembrane</keyword>
<feature type="transmembrane region" description="Helical" evidence="8">
    <location>
        <begin position="133"/>
        <end position="153"/>
    </location>
</feature>
<dbReference type="GO" id="GO:0009103">
    <property type="term" value="P:lipopolysaccharide biosynthetic process"/>
    <property type="evidence" value="ECO:0007669"/>
    <property type="project" value="UniProtKB-ARBA"/>
</dbReference>
<keyword evidence="6 8" id="KW-1133">Transmembrane helix</keyword>
<accession>A0AA87Q4F1</accession>
<dbReference type="EMBL" id="BAYX01000006">
    <property type="protein sequence ID" value="GAJ93782.1"/>
    <property type="molecule type" value="Genomic_DNA"/>
</dbReference>
<feature type="transmembrane region" description="Helical" evidence="8">
    <location>
        <begin position="291"/>
        <end position="310"/>
    </location>
</feature>
<feature type="transmembrane region" description="Helical" evidence="8">
    <location>
        <begin position="108"/>
        <end position="127"/>
    </location>
</feature>